<gene>
    <name evidence="2" type="ORF">RF11_07327</name>
</gene>
<proteinExistence type="predicted"/>
<comment type="caution">
    <text evidence="2">The sequence shown here is derived from an EMBL/GenBank/DDBJ whole genome shotgun (WGS) entry which is preliminary data.</text>
</comment>
<dbReference type="SUPFAM" id="SSF53098">
    <property type="entry name" value="Ribonuclease H-like"/>
    <property type="match status" value="1"/>
</dbReference>
<dbReference type="GO" id="GO:0046983">
    <property type="term" value="F:protein dimerization activity"/>
    <property type="evidence" value="ECO:0007669"/>
    <property type="project" value="InterPro"/>
</dbReference>
<dbReference type="AlphaFoldDB" id="A0A0C2MU66"/>
<name>A0A0C2MU66_THEKT</name>
<evidence type="ECO:0000313" key="2">
    <source>
        <dbReference type="EMBL" id="KII67700.1"/>
    </source>
</evidence>
<dbReference type="EMBL" id="JWZT01003122">
    <property type="protein sequence ID" value="KII67700.1"/>
    <property type="molecule type" value="Genomic_DNA"/>
</dbReference>
<dbReference type="OMA" id="DCEATEV"/>
<sequence>MAVKDDDPAFAIRFKIAFPNDFDTRLEYMNILWLKLSTSLDRRCKNLKYVQKCERDNIWLELHNLVLNTDSAGQFLTRSSELPAKSRRFCDLSNSDDDSGNTQSYENLLVCRYRSEPRVDDNECQLQWWKKRKGSYTALVIIARKYVCIHATSVRCEKLFSFQET</sequence>
<protein>
    <recommendedName>
        <fullName evidence="1">HAT C-terminal dimerisation domain-containing protein</fullName>
    </recommendedName>
</protein>
<dbReference type="Proteomes" id="UP000031668">
    <property type="component" value="Unassembled WGS sequence"/>
</dbReference>
<keyword evidence="3" id="KW-1185">Reference proteome</keyword>
<evidence type="ECO:0000259" key="1">
    <source>
        <dbReference type="Pfam" id="PF05699"/>
    </source>
</evidence>
<accession>A0A0C2MU66</accession>
<dbReference type="OrthoDB" id="10046500at2759"/>
<dbReference type="InterPro" id="IPR008906">
    <property type="entry name" value="HATC_C_dom"/>
</dbReference>
<dbReference type="InterPro" id="IPR012337">
    <property type="entry name" value="RNaseH-like_sf"/>
</dbReference>
<organism evidence="2 3">
    <name type="scientific">Thelohanellus kitauei</name>
    <name type="common">Myxosporean</name>
    <dbReference type="NCBI Taxonomy" id="669202"/>
    <lineage>
        <taxon>Eukaryota</taxon>
        <taxon>Metazoa</taxon>
        <taxon>Cnidaria</taxon>
        <taxon>Myxozoa</taxon>
        <taxon>Myxosporea</taxon>
        <taxon>Bivalvulida</taxon>
        <taxon>Platysporina</taxon>
        <taxon>Myxobolidae</taxon>
        <taxon>Thelohanellus</taxon>
    </lineage>
</organism>
<dbReference type="Pfam" id="PF05699">
    <property type="entry name" value="Dimer_Tnp_hAT"/>
    <property type="match status" value="1"/>
</dbReference>
<evidence type="ECO:0000313" key="3">
    <source>
        <dbReference type="Proteomes" id="UP000031668"/>
    </source>
</evidence>
<reference evidence="2 3" key="1">
    <citation type="journal article" date="2014" name="Genome Biol. Evol.">
        <title>The genome of the myxosporean Thelohanellus kitauei shows adaptations to nutrient acquisition within its fish host.</title>
        <authorList>
            <person name="Yang Y."/>
            <person name="Xiong J."/>
            <person name="Zhou Z."/>
            <person name="Huo F."/>
            <person name="Miao W."/>
            <person name="Ran C."/>
            <person name="Liu Y."/>
            <person name="Zhang J."/>
            <person name="Feng J."/>
            <person name="Wang M."/>
            <person name="Wang M."/>
            <person name="Wang L."/>
            <person name="Yao B."/>
        </authorList>
    </citation>
    <scope>NUCLEOTIDE SEQUENCE [LARGE SCALE GENOMIC DNA]</scope>
    <source>
        <strain evidence="2">Wuqing</strain>
    </source>
</reference>
<feature type="domain" description="HAT C-terminal dimerisation" evidence="1">
    <location>
        <begin position="112"/>
        <end position="161"/>
    </location>
</feature>